<evidence type="ECO:0000313" key="7">
    <source>
        <dbReference type="Proteomes" id="UP001056539"/>
    </source>
</evidence>
<evidence type="ECO:0000256" key="5">
    <source>
        <dbReference type="HAMAP-Rule" id="MF_00340"/>
    </source>
</evidence>
<dbReference type="InterPro" id="IPR011332">
    <property type="entry name" value="Ribosomal_zn-bd"/>
</dbReference>
<keyword evidence="7" id="KW-1185">Reference proteome</keyword>
<dbReference type="NCBIfam" id="TIGR01031">
    <property type="entry name" value="rpmF_bact"/>
    <property type="match status" value="1"/>
</dbReference>
<protein>
    <recommendedName>
        <fullName evidence="4 5">Large ribosomal subunit protein bL32</fullName>
    </recommendedName>
</protein>
<dbReference type="PANTHER" id="PTHR35534">
    <property type="entry name" value="50S RIBOSOMAL PROTEIN L32"/>
    <property type="match status" value="1"/>
</dbReference>
<keyword evidence="2 5" id="KW-0689">Ribosomal protein</keyword>
<dbReference type="GO" id="GO:0006412">
    <property type="term" value="P:translation"/>
    <property type="evidence" value="ECO:0007669"/>
    <property type="project" value="UniProtKB-UniRule"/>
</dbReference>
<proteinExistence type="inferred from homology"/>
<dbReference type="SUPFAM" id="SSF57829">
    <property type="entry name" value="Zn-binding ribosomal proteins"/>
    <property type="match status" value="1"/>
</dbReference>
<dbReference type="GO" id="GO:0015934">
    <property type="term" value="C:large ribosomal subunit"/>
    <property type="evidence" value="ECO:0007669"/>
    <property type="project" value="InterPro"/>
</dbReference>
<dbReference type="GO" id="GO:0003735">
    <property type="term" value="F:structural constituent of ribosome"/>
    <property type="evidence" value="ECO:0007669"/>
    <property type="project" value="InterPro"/>
</dbReference>
<evidence type="ECO:0000256" key="4">
    <source>
        <dbReference type="ARBA" id="ARBA00035178"/>
    </source>
</evidence>
<dbReference type="Proteomes" id="UP001056539">
    <property type="component" value="Chromosome"/>
</dbReference>
<comment type="similarity">
    <text evidence="1 5">Belongs to the bacterial ribosomal protein bL32 family.</text>
</comment>
<sequence>MPVPKHKTAKCKTRMRRSIGYYNMQAPGISLCPNCGSRKLSHRVCPACGYYKGKQILTRTIHEA</sequence>
<dbReference type="InterPro" id="IPR044957">
    <property type="entry name" value="Ribosomal_bL32_bact"/>
</dbReference>
<evidence type="ECO:0000313" key="6">
    <source>
        <dbReference type="EMBL" id="URA10243.1"/>
    </source>
</evidence>
<dbReference type="AlphaFoldDB" id="A0AAX3BD79"/>
<evidence type="ECO:0000256" key="2">
    <source>
        <dbReference type="ARBA" id="ARBA00022980"/>
    </source>
</evidence>
<organism evidence="6 7">
    <name type="scientific">Thermospira aquatica</name>
    <dbReference type="NCBI Taxonomy" id="2828656"/>
    <lineage>
        <taxon>Bacteria</taxon>
        <taxon>Pseudomonadati</taxon>
        <taxon>Spirochaetota</taxon>
        <taxon>Spirochaetia</taxon>
        <taxon>Brevinematales</taxon>
        <taxon>Thermospiraceae</taxon>
        <taxon>Thermospira</taxon>
    </lineage>
</organism>
<dbReference type="HAMAP" id="MF_00340">
    <property type="entry name" value="Ribosomal_bL32"/>
    <property type="match status" value="1"/>
</dbReference>
<dbReference type="PANTHER" id="PTHR35534:SF1">
    <property type="entry name" value="LARGE RIBOSOMAL SUBUNIT PROTEIN BL32"/>
    <property type="match status" value="1"/>
</dbReference>
<gene>
    <name evidence="5 6" type="primary">rpmF</name>
    <name evidence="6" type="ORF">KDW03_00085</name>
</gene>
<dbReference type="InterPro" id="IPR002677">
    <property type="entry name" value="Ribosomal_bL32"/>
</dbReference>
<evidence type="ECO:0000256" key="3">
    <source>
        <dbReference type="ARBA" id="ARBA00023274"/>
    </source>
</evidence>
<dbReference type="Pfam" id="PF01783">
    <property type="entry name" value="Ribosomal_L32p"/>
    <property type="match status" value="1"/>
</dbReference>
<evidence type="ECO:0000256" key="1">
    <source>
        <dbReference type="ARBA" id="ARBA00008560"/>
    </source>
</evidence>
<name>A0AAX3BD79_9SPIR</name>
<keyword evidence="3 5" id="KW-0687">Ribonucleoprotein</keyword>
<dbReference type="KEGG" id="taqu:KDW03_00085"/>
<reference evidence="6" key="1">
    <citation type="submission" date="2021-04" db="EMBL/GenBank/DDBJ databases">
        <authorList>
            <person name="Postec A."/>
        </authorList>
    </citation>
    <scope>NUCLEOTIDE SEQUENCE</scope>
    <source>
        <strain evidence="6">F1F22</strain>
    </source>
</reference>
<dbReference type="EMBL" id="CP073355">
    <property type="protein sequence ID" value="URA10243.1"/>
    <property type="molecule type" value="Genomic_DNA"/>
</dbReference>
<dbReference type="RefSeq" id="WP_408648315.1">
    <property type="nucleotide sequence ID" value="NZ_CP073355.1"/>
</dbReference>
<accession>A0AAX3BD79</accession>
<reference evidence="6" key="2">
    <citation type="submission" date="2022-06" db="EMBL/GenBank/DDBJ databases">
        <title>Thermospira aquatica gen. nov., sp. nov.</title>
        <authorList>
            <person name="Ben Ali Gam Z."/>
            <person name="Labat M."/>
        </authorList>
    </citation>
    <scope>NUCLEOTIDE SEQUENCE</scope>
    <source>
        <strain evidence="6">F1F22</strain>
    </source>
</reference>